<keyword evidence="8 9" id="KW-0539">Nucleus</keyword>
<feature type="domain" description="RRM Nup35-type" evidence="11">
    <location>
        <begin position="177"/>
        <end position="258"/>
    </location>
</feature>
<dbReference type="CDD" id="cd12441">
    <property type="entry name" value="RRM_Nup53_like"/>
    <property type="match status" value="1"/>
</dbReference>
<organism evidence="12 13">
    <name type="scientific">Lutzomyia longipalpis</name>
    <name type="common">Sand fly</name>
    <dbReference type="NCBI Taxonomy" id="7200"/>
    <lineage>
        <taxon>Eukaryota</taxon>
        <taxon>Metazoa</taxon>
        <taxon>Ecdysozoa</taxon>
        <taxon>Arthropoda</taxon>
        <taxon>Hexapoda</taxon>
        <taxon>Insecta</taxon>
        <taxon>Pterygota</taxon>
        <taxon>Neoptera</taxon>
        <taxon>Endopterygota</taxon>
        <taxon>Diptera</taxon>
        <taxon>Nematocera</taxon>
        <taxon>Psychodoidea</taxon>
        <taxon>Psychodidae</taxon>
        <taxon>Lutzomyia</taxon>
        <taxon>Lutzomyia</taxon>
    </lineage>
</organism>
<proteinExistence type="inferred from homology"/>
<dbReference type="GO" id="GO:0005543">
    <property type="term" value="F:phospholipid binding"/>
    <property type="evidence" value="ECO:0007669"/>
    <property type="project" value="TreeGrafter"/>
</dbReference>
<dbReference type="EMBL" id="AJWK01031027">
    <property type="status" value="NOT_ANNOTATED_CDS"/>
    <property type="molecule type" value="Genomic_DNA"/>
</dbReference>
<evidence type="ECO:0000256" key="5">
    <source>
        <dbReference type="ARBA" id="ARBA00022927"/>
    </source>
</evidence>
<dbReference type="InterPro" id="IPR017389">
    <property type="entry name" value="Nucleoporin_NUP53"/>
</dbReference>
<evidence type="ECO:0000256" key="4">
    <source>
        <dbReference type="ARBA" id="ARBA00022816"/>
    </source>
</evidence>
<sequence length="313" mass="33698">MEPMTLGSPAGSPVGGGMTPGSGFLPAFLIGEQNTPQTPRNATISPGKGRSLAFGATSPTIPTSPEFGRPQPTRNLFSNQSPAPTSSLFGPQKSNTGVSGPPTQSLFDSLREERNAIPQSPTPTFEGLLQQSMKAQVANQSINESFNLNASQMSRLQSPGVSLDCLDTSRSIMSPSRQCDFWITVFGFPPSALSMILTHFSQCGSIVDKVLPPQSGNWVHLKFTSRLECDRAINFNEKILAGTLMIGVTRCKDPTLVSRENQVIYENGHSRVRPLTQIALKNAQSPIDVAPSPTTPKRSTGIVNKAMDFFFGW</sequence>
<evidence type="ECO:0000256" key="3">
    <source>
        <dbReference type="ARBA" id="ARBA00022448"/>
    </source>
</evidence>
<dbReference type="GO" id="GO:0006607">
    <property type="term" value="P:NLS-bearing protein import into nucleus"/>
    <property type="evidence" value="ECO:0007669"/>
    <property type="project" value="TreeGrafter"/>
</dbReference>
<dbReference type="GO" id="GO:0044613">
    <property type="term" value="C:nuclear pore central transport channel"/>
    <property type="evidence" value="ECO:0007669"/>
    <property type="project" value="TreeGrafter"/>
</dbReference>
<dbReference type="PIRSF" id="PIRSF038119">
    <property type="entry name" value="Nucleoporin_NUP53"/>
    <property type="match status" value="1"/>
</dbReference>
<comment type="function">
    <text evidence="9">Functions as a component of the nuclear pore complex (NPC).</text>
</comment>
<keyword evidence="3 9" id="KW-0813">Transport</keyword>
<dbReference type="FunFam" id="3.30.70.330:FF:000095">
    <property type="entry name" value="Putative Nucleoporin NUP53"/>
    <property type="match status" value="1"/>
</dbReference>
<dbReference type="GO" id="GO:0017056">
    <property type="term" value="F:structural constituent of nuclear pore"/>
    <property type="evidence" value="ECO:0007669"/>
    <property type="project" value="InterPro"/>
</dbReference>
<dbReference type="Proteomes" id="UP000092461">
    <property type="component" value="Unassembled WGS sequence"/>
</dbReference>
<evidence type="ECO:0000256" key="1">
    <source>
        <dbReference type="ARBA" id="ARBA00004567"/>
    </source>
</evidence>
<keyword evidence="4 9" id="KW-0509">mRNA transport</keyword>
<dbReference type="GO" id="GO:0044615">
    <property type="term" value="C:nuclear pore nuclear basket"/>
    <property type="evidence" value="ECO:0007669"/>
    <property type="project" value="TreeGrafter"/>
</dbReference>
<dbReference type="InterPro" id="IPR035979">
    <property type="entry name" value="RBD_domain_sf"/>
</dbReference>
<dbReference type="VEuPathDB" id="VectorBase:LLONM1_009284"/>
<dbReference type="PANTHER" id="PTHR21527:SF6">
    <property type="entry name" value="NUCLEOPORIN NUP35"/>
    <property type="match status" value="1"/>
</dbReference>
<keyword evidence="13" id="KW-1185">Reference proteome</keyword>
<feature type="compositionally biased region" description="Polar residues" evidence="10">
    <location>
        <begin position="72"/>
        <end position="106"/>
    </location>
</feature>
<dbReference type="SUPFAM" id="SSF54928">
    <property type="entry name" value="RNA-binding domain, RBD"/>
    <property type="match status" value="1"/>
</dbReference>
<comment type="subcellular location">
    <subcellularLocation>
        <location evidence="1 9">Nucleus</location>
        <location evidence="1 9">Nuclear pore complex</location>
    </subcellularLocation>
</comment>
<dbReference type="GO" id="GO:0051028">
    <property type="term" value="P:mRNA transport"/>
    <property type="evidence" value="ECO:0007669"/>
    <property type="project" value="UniProtKB-UniRule"/>
</dbReference>
<evidence type="ECO:0000256" key="6">
    <source>
        <dbReference type="ARBA" id="ARBA00023010"/>
    </source>
</evidence>
<dbReference type="VEuPathDB" id="VectorBase:LLOJ009094"/>
<dbReference type="PANTHER" id="PTHR21527">
    <property type="entry name" value="NUCLEOPORIN NUP35"/>
    <property type="match status" value="1"/>
</dbReference>
<feature type="compositionally biased region" description="Polar residues" evidence="10">
    <location>
        <begin position="32"/>
        <end position="44"/>
    </location>
</feature>
<dbReference type="GO" id="GO:0006999">
    <property type="term" value="P:nuclear pore organization"/>
    <property type="evidence" value="ECO:0007669"/>
    <property type="project" value="TreeGrafter"/>
</dbReference>
<dbReference type="EnsemblMetazoa" id="LLOJ009094-RA">
    <property type="protein sequence ID" value="LLOJ009094-PA"/>
    <property type="gene ID" value="LLOJ009094"/>
</dbReference>
<dbReference type="InterPro" id="IPR007846">
    <property type="entry name" value="RRM_NUP35_dom"/>
</dbReference>
<evidence type="ECO:0000256" key="9">
    <source>
        <dbReference type="PIRNR" id="PIRNR038119"/>
    </source>
</evidence>
<evidence type="ECO:0000256" key="10">
    <source>
        <dbReference type="SAM" id="MobiDB-lite"/>
    </source>
</evidence>
<evidence type="ECO:0000256" key="7">
    <source>
        <dbReference type="ARBA" id="ARBA00023132"/>
    </source>
</evidence>
<dbReference type="Gene3D" id="3.30.70.330">
    <property type="match status" value="1"/>
</dbReference>
<keyword evidence="5 9" id="KW-0653">Protein transport</keyword>
<reference evidence="12" key="1">
    <citation type="submission" date="2020-05" db="UniProtKB">
        <authorList>
            <consortium name="EnsemblMetazoa"/>
        </authorList>
    </citation>
    <scope>IDENTIFICATION</scope>
    <source>
        <strain evidence="12">Jacobina</strain>
    </source>
</reference>
<evidence type="ECO:0000259" key="11">
    <source>
        <dbReference type="PROSITE" id="PS51472"/>
    </source>
</evidence>
<dbReference type="PROSITE" id="PS51472">
    <property type="entry name" value="RRM_NUP35"/>
    <property type="match status" value="1"/>
</dbReference>
<evidence type="ECO:0000256" key="2">
    <source>
        <dbReference type="ARBA" id="ARBA00009454"/>
    </source>
</evidence>
<dbReference type="GO" id="GO:0031965">
    <property type="term" value="C:nuclear membrane"/>
    <property type="evidence" value="ECO:0007669"/>
    <property type="project" value="InterPro"/>
</dbReference>
<dbReference type="InterPro" id="IPR012677">
    <property type="entry name" value="Nucleotide-bd_a/b_plait_sf"/>
</dbReference>
<dbReference type="Pfam" id="PF05172">
    <property type="entry name" value="RRM_Nup35"/>
    <property type="match status" value="1"/>
</dbReference>
<dbReference type="AlphaFoldDB" id="A0A1B0CVQ9"/>
<keyword evidence="6 9" id="KW-0811">Translocation</keyword>
<evidence type="ECO:0000313" key="13">
    <source>
        <dbReference type="Proteomes" id="UP000092461"/>
    </source>
</evidence>
<comment type="similarity">
    <text evidence="2 9">Belongs to the Nup35 family.</text>
</comment>
<protein>
    <recommendedName>
        <fullName evidence="9">Nucleoporin NUP53</fullName>
    </recommendedName>
</protein>
<evidence type="ECO:0000313" key="12">
    <source>
        <dbReference type="EnsemblMetazoa" id="LLOJ009094-PA"/>
    </source>
</evidence>
<keyword evidence="7 9" id="KW-0906">Nuclear pore complex</keyword>
<name>A0A1B0CVQ9_LUTLO</name>
<accession>A0A1B0CVQ9</accession>
<evidence type="ECO:0000256" key="8">
    <source>
        <dbReference type="ARBA" id="ARBA00023242"/>
    </source>
</evidence>
<dbReference type="GO" id="GO:0003676">
    <property type="term" value="F:nucleic acid binding"/>
    <property type="evidence" value="ECO:0007669"/>
    <property type="project" value="InterPro"/>
</dbReference>
<feature type="region of interest" description="Disordered" evidence="10">
    <location>
        <begin position="1"/>
        <end position="106"/>
    </location>
</feature>